<proteinExistence type="predicted"/>
<accession>A0A376GGH5</accession>
<dbReference type="AlphaFoldDB" id="A0A376GGH5"/>
<feature type="signal peptide" evidence="1">
    <location>
        <begin position="1"/>
        <end position="21"/>
    </location>
</feature>
<name>A0A376GGH5_9FLAO</name>
<sequence length="238" mass="28374">MKLKRNLFWLFVICFINNLQAQQPLVLSDGVDRVLTEKMSYQMSNIQNEIALRNKGEVIEQYEGSQYFNPNFEDIEIKGFNLDFSKLRYNAYSDEMEFEKEGKIFNLTKVPELMIYFPLTQYQFLKYPTKNGKIEGYLEVLVYDKDKFSLYKRNKKIITHGEFKNNANKANTKFSLVNDSDLYLIRYKEDKFYEFPTNEKQLNKIQNSPELVDFVNKNNLNLSLEKDKIKLVDFMNKL</sequence>
<reference evidence="2 3" key="1">
    <citation type="submission" date="2018-06" db="EMBL/GenBank/DDBJ databases">
        <authorList>
            <consortium name="Pathogen Informatics"/>
            <person name="Doyle S."/>
        </authorList>
    </citation>
    <scope>NUCLEOTIDE SEQUENCE [LARGE SCALE GENOMIC DNA]</scope>
    <source>
        <strain evidence="2 3">NCTC13456</strain>
    </source>
</reference>
<keyword evidence="1" id="KW-0732">Signal</keyword>
<dbReference type="RefSeq" id="WP_038331897.1">
    <property type="nucleotide sequence ID" value="NZ_JSYQ01000004.1"/>
</dbReference>
<organism evidence="2 3">
    <name type="scientific">Empedobacter falsenii</name>
    <dbReference type="NCBI Taxonomy" id="343874"/>
    <lineage>
        <taxon>Bacteria</taxon>
        <taxon>Pseudomonadati</taxon>
        <taxon>Bacteroidota</taxon>
        <taxon>Flavobacteriia</taxon>
        <taxon>Flavobacteriales</taxon>
        <taxon>Weeksellaceae</taxon>
        <taxon>Empedobacter</taxon>
    </lineage>
</organism>
<evidence type="ECO:0000313" key="2">
    <source>
        <dbReference type="EMBL" id="STD59484.1"/>
    </source>
</evidence>
<dbReference type="OrthoDB" id="978006at2"/>
<protein>
    <recommendedName>
        <fullName evidence="4">GLPGLI family protein</fullName>
    </recommendedName>
</protein>
<gene>
    <name evidence="2" type="ORF">NCTC13456_03140</name>
</gene>
<dbReference type="Proteomes" id="UP000254737">
    <property type="component" value="Unassembled WGS sequence"/>
</dbReference>
<evidence type="ECO:0000313" key="3">
    <source>
        <dbReference type="Proteomes" id="UP000254737"/>
    </source>
</evidence>
<evidence type="ECO:0008006" key="4">
    <source>
        <dbReference type="Google" id="ProtNLM"/>
    </source>
</evidence>
<dbReference type="STRING" id="343874.GCA_000805695_02538"/>
<feature type="chain" id="PRO_5016664928" description="GLPGLI family protein" evidence="1">
    <location>
        <begin position="22"/>
        <end position="238"/>
    </location>
</feature>
<evidence type="ECO:0000256" key="1">
    <source>
        <dbReference type="SAM" id="SignalP"/>
    </source>
</evidence>
<dbReference type="EMBL" id="UFXS01000001">
    <property type="protein sequence ID" value="STD59484.1"/>
    <property type="molecule type" value="Genomic_DNA"/>
</dbReference>